<keyword evidence="2" id="KW-0812">Transmembrane</keyword>
<feature type="compositionally biased region" description="Basic and acidic residues" evidence="1">
    <location>
        <begin position="680"/>
        <end position="689"/>
    </location>
</feature>
<keyword evidence="2" id="KW-0472">Membrane</keyword>
<feature type="transmembrane region" description="Helical" evidence="2">
    <location>
        <begin position="268"/>
        <end position="285"/>
    </location>
</feature>
<feature type="compositionally biased region" description="Basic and acidic residues" evidence="1">
    <location>
        <begin position="1812"/>
        <end position="1850"/>
    </location>
</feature>
<reference evidence="3" key="1">
    <citation type="submission" date="2014-11" db="EMBL/GenBank/DDBJ databases">
        <authorList>
            <person name="Otto D Thomas"/>
            <person name="Naeem Raeece"/>
        </authorList>
    </citation>
    <scope>NUCLEOTIDE SEQUENCE</scope>
</reference>
<organism evidence="3">
    <name type="scientific">Chromera velia CCMP2878</name>
    <dbReference type="NCBI Taxonomy" id="1169474"/>
    <lineage>
        <taxon>Eukaryota</taxon>
        <taxon>Sar</taxon>
        <taxon>Alveolata</taxon>
        <taxon>Colpodellida</taxon>
        <taxon>Chromeraceae</taxon>
        <taxon>Chromera</taxon>
    </lineage>
</organism>
<proteinExistence type="predicted"/>
<protein>
    <submittedName>
        <fullName evidence="3">Uncharacterized protein</fullName>
    </submittedName>
</protein>
<feature type="compositionally biased region" description="Low complexity" evidence="1">
    <location>
        <begin position="1038"/>
        <end position="1049"/>
    </location>
</feature>
<feature type="transmembrane region" description="Helical" evidence="2">
    <location>
        <begin position="221"/>
        <end position="247"/>
    </location>
</feature>
<evidence type="ECO:0000256" key="1">
    <source>
        <dbReference type="SAM" id="MobiDB-lite"/>
    </source>
</evidence>
<feature type="compositionally biased region" description="Basic and acidic residues" evidence="1">
    <location>
        <begin position="1004"/>
        <end position="1016"/>
    </location>
</feature>
<feature type="region of interest" description="Disordered" evidence="1">
    <location>
        <begin position="1896"/>
        <end position="1921"/>
    </location>
</feature>
<feature type="region of interest" description="Disordered" evidence="1">
    <location>
        <begin position="900"/>
        <end position="1070"/>
    </location>
</feature>
<feature type="compositionally biased region" description="Low complexity" evidence="1">
    <location>
        <begin position="352"/>
        <end position="367"/>
    </location>
</feature>
<feature type="transmembrane region" description="Helical" evidence="2">
    <location>
        <begin position="176"/>
        <end position="201"/>
    </location>
</feature>
<dbReference type="SUPFAM" id="SSF55785">
    <property type="entry name" value="PYP-like sensor domain (PAS domain)"/>
    <property type="match status" value="1"/>
</dbReference>
<feature type="compositionally biased region" description="Polar residues" evidence="1">
    <location>
        <begin position="805"/>
        <end position="818"/>
    </location>
</feature>
<feature type="region of interest" description="Disordered" evidence="1">
    <location>
        <begin position="661"/>
        <end position="702"/>
    </location>
</feature>
<feature type="region of interest" description="Disordered" evidence="1">
    <location>
        <begin position="756"/>
        <end position="831"/>
    </location>
</feature>
<accession>A0A0G4FW65</accession>
<evidence type="ECO:0000256" key="2">
    <source>
        <dbReference type="SAM" id="Phobius"/>
    </source>
</evidence>
<feature type="region of interest" description="Disordered" evidence="1">
    <location>
        <begin position="309"/>
        <end position="412"/>
    </location>
</feature>
<feature type="compositionally biased region" description="Basic and acidic residues" evidence="1">
    <location>
        <begin position="373"/>
        <end position="386"/>
    </location>
</feature>
<feature type="transmembrane region" description="Helical" evidence="2">
    <location>
        <begin position="46"/>
        <end position="66"/>
    </location>
</feature>
<feature type="transmembrane region" description="Helical" evidence="2">
    <location>
        <begin position="78"/>
        <end position="99"/>
    </location>
</feature>
<dbReference type="PhylomeDB" id="A0A0G4FW65"/>
<evidence type="ECO:0000313" key="3">
    <source>
        <dbReference type="EMBL" id="CEM18896.1"/>
    </source>
</evidence>
<feature type="transmembrane region" description="Helical" evidence="2">
    <location>
        <begin position="119"/>
        <end position="141"/>
    </location>
</feature>
<feature type="compositionally biased region" description="Pro residues" evidence="1">
    <location>
        <begin position="1616"/>
        <end position="1626"/>
    </location>
</feature>
<dbReference type="EMBL" id="CDMZ01000661">
    <property type="protein sequence ID" value="CEM18896.1"/>
    <property type="molecule type" value="Genomic_DNA"/>
</dbReference>
<feature type="compositionally biased region" description="Pro residues" evidence="1">
    <location>
        <begin position="1578"/>
        <end position="1590"/>
    </location>
</feature>
<name>A0A0G4FW65_9ALVE</name>
<dbReference type="InterPro" id="IPR035965">
    <property type="entry name" value="PAS-like_dom_sf"/>
</dbReference>
<sequence length="1968" mass="207505">MNPLFRLTAASNFGCVRTKLGLLRFESRQLEKIFNQHVAVALTDSLTGAFSLACVVFAVLSLLCGGRQLAGSGAFTRGAVLIMVSFGCSALWVFGRFNPVGCAHTEVDPFRLAVPKRRYVFPVWLVGLIAVAVLTTFCFSVPKSFFALYGYPDHEFTPRPEDTFARELPGCLSRSFFLLFELAIIYLFRFLPVVLVLVLPYNTIMFLIVIEHLDLPGGFAHQYPFVITAVAMVLIGVFTALAFDMFTRSQFYARERMNAQRFAAEERSRCLSAAAACFGCAAFIFEGPEKVFSFPLLLGGRVGSGASSKVAGGAREVHPSGDWCTSTNETRGSGGGRNDGSFSPTRSEDLARSCSANSKNSSALAAATPQEEVVEREQRSGTERKGGGGVEAGRLQSSLVRSQQRAAVAERGRVRDLTADGGRDPEGGPAREVHVSAAGECVCVHVTSGAERSVGVSQEDAVRKGVKGVVDKGLRPLDRNALASVCGRAVKDLKERLHERGKGVVRVLGGGVGDDETSSVPSSASRGSRNSLGLFRLLLSRLFSSRAPLPEEDDVNTLLGAAAGREGVDLEMGISRGRLGRSARFSFSDGDHVLGTALTEDPLLMDVSAQADEIRGVGGKRQGVCGGGGNEGEGDKVSGEVCKRQRYFEVTAISQLLRPSDLLETAPSTPVGDSVSERFNGGDESHGGEGDSVGGGRIPQASRGGDALLQVRVMLVFRDISSRVEEAQRAKSMLEEFAQLLGTAAWQADFPFPFPRPPPLPIEPRASPGASTPSVVSHSNDQNITRQPAPQVFNTHPSHGAARSSGPNTVQREASSRSTDAEGKGTIRRRPVLIVGGNSEAAAEDHPILTDSDENRSSVLSAYTAIYQSRVIEALTGRSFLTPLEAQELSFTHTSAGAGISSAVRSESPFPSTELLPRSEQSGYSPLSPAPLDQPDSGGRRKASTEMPAPVSVELFDSDVAVRPPHPPPSNVSISGGGGEVLPPPRSVSPDTPLPAATPEDNPDSSKREREGERGGVETSGRQEGGEGPSEDQPGDSPTPVVTSSASSSCKPELAQQQQHRTAANKRMSGRVPRVAALASLPEQTSEVEGGGVGEELRNGGSSGAVQVSSGACGGFGGEGMSPTPVVPFSSSSRVLHSVPLWTDFVTGPEREALEDALEVCLRDGTPFFLKLRFERPDGQLRWFECGGKRVLHRGQPGDHRAPCLPLWSSSFSGGAPSTVTGGGSGVGGGGNSDTAAVSSDGCVASVMGFVRDVTEKEMETRRLSAAYSRASKTVQAVFTAWLRMNIQEMSILESHPLLNLWSGRPLEGSPVFGLLWGDGAERVAAVARGCGRRERGGDVGGSAVKKDGGMSVRLILWRQGTAAPRKKSFRRRQRRCATEPVSSSGAECALLSIPELESRDEEWGWPGGRGVAWREETSTGGQAGSSVGGVSRHFTGTNESSLSLSLNGRSRTSEIEHCDQVTASDVAGSSCSSSTSNKMEGSQCNAAAEGLGGVGGMDGSFCPPQTLPSVSSSFFNSSSSGSALSVSASCLLPHPLLSASAMIVLEDEDPESVVLHFFDIQPLDPAEAVQATSTNRVPPPPSTTAPPSHPQSTDLHSRVPGGRPSLEPSNSQGPPGGPPGRPSPGMPSELPPARHISPGNGTRTSRMPDCPPPSRHISPGNETTASRPPGCPPPSRHISPGNETTASRTPGSPPSRLISPGNETRTSRIPDCPPPSRPAINATLQARRGFPGPLSIPGETVKDSKTSAEAAALRVLEPQAPHRPASNEGVGIVEGLQEAPEGGEGEGDPPPPPIIFLDFLDEDGLEGEFAAAREKEGRGESKKEEATGREETEGADGRGEGHGGKEERFPPPPVPQPTVGRGDFDSPPTIGEAVTSARVAGGVCVPVQQSLADTRVRASSGGRKNSRHIDEGEERVGEATGCMGEERRRVRSLDGGWVPFSLKWTERVSKYRKREGGEQKEPGAFVT</sequence>
<keyword evidence="2" id="KW-1133">Transmembrane helix</keyword>
<feature type="compositionally biased region" description="Polar residues" evidence="1">
    <location>
        <begin position="395"/>
        <end position="405"/>
    </location>
</feature>
<dbReference type="VEuPathDB" id="CryptoDB:Cvel_3793"/>
<feature type="compositionally biased region" description="Polar residues" evidence="1">
    <location>
        <begin position="769"/>
        <end position="797"/>
    </location>
</feature>
<gene>
    <name evidence="3" type="ORF">Cvel_3793</name>
</gene>
<feature type="compositionally biased region" description="Polar residues" evidence="1">
    <location>
        <begin position="1682"/>
        <end position="1691"/>
    </location>
</feature>
<feature type="compositionally biased region" description="Basic and acidic residues" evidence="1">
    <location>
        <begin position="1908"/>
        <end position="1918"/>
    </location>
</feature>
<feature type="region of interest" description="Disordered" evidence="1">
    <location>
        <begin position="1570"/>
        <end position="1873"/>
    </location>
</feature>